<sequence>MSDWSCFGIRMRPLDFAFTEDRVVSGVLRRWLALVANCVGLRVARIVSCQDRGLPGSWVARVREWPLVSRAE</sequence>
<dbReference type="Proteomes" id="UP001158067">
    <property type="component" value="Unassembled WGS sequence"/>
</dbReference>
<dbReference type="EMBL" id="FXUG01000001">
    <property type="protein sequence ID" value="SMP39126.1"/>
    <property type="molecule type" value="Genomic_DNA"/>
</dbReference>
<proteinExistence type="predicted"/>
<organism evidence="1 2">
    <name type="scientific">Neorhodopirellula lusitana</name>
    <dbReference type="NCBI Taxonomy" id="445327"/>
    <lineage>
        <taxon>Bacteria</taxon>
        <taxon>Pseudomonadati</taxon>
        <taxon>Planctomycetota</taxon>
        <taxon>Planctomycetia</taxon>
        <taxon>Pirellulales</taxon>
        <taxon>Pirellulaceae</taxon>
        <taxon>Neorhodopirellula</taxon>
    </lineage>
</organism>
<evidence type="ECO:0000313" key="2">
    <source>
        <dbReference type="Proteomes" id="UP001158067"/>
    </source>
</evidence>
<reference evidence="1 2" key="1">
    <citation type="submission" date="2017-05" db="EMBL/GenBank/DDBJ databases">
        <authorList>
            <person name="Varghese N."/>
            <person name="Submissions S."/>
        </authorList>
    </citation>
    <scope>NUCLEOTIDE SEQUENCE [LARGE SCALE GENOMIC DNA]</scope>
    <source>
        <strain evidence="1 2">DSM 25457</strain>
    </source>
</reference>
<comment type="caution">
    <text evidence="1">The sequence shown here is derived from an EMBL/GenBank/DDBJ whole genome shotgun (WGS) entry which is preliminary data.</text>
</comment>
<protein>
    <submittedName>
        <fullName evidence="1">Uncharacterized protein</fullName>
    </submittedName>
</protein>
<gene>
    <name evidence="1" type="ORF">SAMN06265222_101255</name>
</gene>
<name>A0ABY1PR56_9BACT</name>
<accession>A0ABY1PR56</accession>
<evidence type="ECO:0000313" key="1">
    <source>
        <dbReference type="EMBL" id="SMP39126.1"/>
    </source>
</evidence>
<keyword evidence="2" id="KW-1185">Reference proteome</keyword>